<proteinExistence type="predicted"/>
<organism evidence="1 2">
    <name type="scientific">Artomyces pyxidatus</name>
    <dbReference type="NCBI Taxonomy" id="48021"/>
    <lineage>
        <taxon>Eukaryota</taxon>
        <taxon>Fungi</taxon>
        <taxon>Dikarya</taxon>
        <taxon>Basidiomycota</taxon>
        <taxon>Agaricomycotina</taxon>
        <taxon>Agaricomycetes</taxon>
        <taxon>Russulales</taxon>
        <taxon>Auriscalpiaceae</taxon>
        <taxon>Artomyces</taxon>
    </lineage>
</organism>
<gene>
    <name evidence="1" type="ORF">BV25DRAFT_1814414</name>
</gene>
<dbReference type="Proteomes" id="UP000814140">
    <property type="component" value="Unassembled WGS sequence"/>
</dbReference>
<name>A0ACB8SJU1_9AGAM</name>
<accession>A0ACB8SJU1</accession>
<dbReference type="EMBL" id="MU277268">
    <property type="protein sequence ID" value="KAI0056205.1"/>
    <property type="molecule type" value="Genomic_DNA"/>
</dbReference>
<reference evidence="1" key="1">
    <citation type="submission" date="2021-03" db="EMBL/GenBank/DDBJ databases">
        <authorList>
            <consortium name="DOE Joint Genome Institute"/>
            <person name="Ahrendt S."/>
            <person name="Looney B.P."/>
            <person name="Miyauchi S."/>
            <person name="Morin E."/>
            <person name="Drula E."/>
            <person name="Courty P.E."/>
            <person name="Chicoki N."/>
            <person name="Fauchery L."/>
            <person name="Kohler A."/>
            <person name="Kuo A."/>
            <person name="Labutti K."/>
            <person name="Pangilinan J."/>
            <person name="Lipzen A."/>
            <person name="Riley R."/>
            <person name="Andreopoulos W."/>
            <person name="He G."/>
            <person name="Johnson J."/>
            <person name="Barry K.W."/>
            <person name="Grigoriev I.V."/>
            <person name="Nagy L."/>
            <person name="Hibbett D."/>
            <person name="Henrissat B."/>
            <person name="Matheny P.B."/>
            <person name="Labbe J."/>
            <person name="Martin F."/>
        </authorList>
    </citation>
    <scope>NUCLEOTIDE SEQUENCE</scope>
    <source>
        <strain evidence="1">HHB10654</strain>
    </source>
</reference>
<evidence type="ECO:0000313" key="2">
    <source>
        <dbReference type="Proteomes" id="UP000814140"/>
    </source>
</evidence>
<comment type="caution">
    <text evidence="1">The sequence shown here is derived from an EMBL/GenBank/DDBJ whole genome shotgun (WGS) entry which is preliminary data.</text>
</comment>
<protein>
    <submittedName>
        <fullName evidence="1">Uncharacterized protein</fullName>
    </submittedName>
</protein>
<keyword evidence="2" id="KW-1185">Reference proteome</keyword>
<evidence type="ECO:0000313" key="1">
    <source>
        <dbReference type="EMBL" id="KAI0056205.1"/>
    </source>
</evidence>
<sequence>MWHEINEIAIDLPSSRGPKTIAQTVLRRAAEVELELRQGEANDALDELRTQIITNYATQRLKRNVKGIKNNTRANRTLQHQRNVVNQAADRYRRARSCMIALGMNKDDPTYRVLTAKDKTAFKVYSEDDQIGDSKKASSWIWAKFGFVDKMDDGPAKQACATARKVRWFRQHASVMRWHEEILILEAEMARIARYFKFFENLWEDTASAREKAGEAGQAAYARR</sequence>
<reference evidence="1" key="2">
    <citation type="journal article" date="2022" name="New Phytol.">
        <title>Evolutionary transition to the ectomycorrhizal habit in the genomes of a hyperdiverse lineage of mushroom-forming fungi.</title>
        <authorList>
            <person name="Looney B."/>
            <person name="Miyauchi S."/>
            <person name="Morin E."/>
            <person name="Drula E."/>
            <person name="Courty P.E."/>
            <person name="Kohler A."/>
            <person name="Kuo A."/>
            <person name="LaButti K."/>
            <person name="Pangilinan J."/>
            <person name="Lipzen A."/>
            <person name="Riley R."/>
            <person name="Andreopoulos W."/>
            <person name="He G."/>
            <person name="Johnson J."/>
            <person name="Nolan M."/>
            <person name="Tritt A."/>
            <person name="Barry K.W."/>
            <person name="Grigoriev I.V."/>
            <person name="Nagy L.G."/>
            <person name="Hibbett D."/>
            <person name="Henrissat B."/>
            <person name="Matheny P.B."/>
            <person name="Labbe J."/>
            <person name="Martin F.M."/>
        </authorList>
    </citation>
    <scope>NUCLEOTIDE SEQUENCE</scope>
    <source>
        <strain evidence="1">HHB10654</strain>
    </source>
</reference>